<dbReference type="EMBL" id="JBHLTP010000013">
    <property type="protein sequence ID" value="MFC0525084.1"/>
    <property type="molecule type" value="Genomic_DNA"/>
</dbReference>
<dbReference type="SUPFAM" id="SSF48256">
    <property type="entry name" value="Citrate synthase"/>
    <property type="match status" value="1"/>
</dbReference>
<comment type="pathway">
    <text evidence="1">Carbohydrate metabolism; tricarboxylic acid cycle.</text>
</comment>
<evidence type="ECO:0000256" key="1">
    <source>
        <dbReference type="ARBA" id="ARBA00005163"/>
    </source>
</evidence>
<dbReference type="PANTHER" id="PTHR11739:SF4">
    <property type="entry name" value="CITRATE SYNTHASE, PEROXISOMAL"/>
    <property type="match status" value="1"/>
</dbReference>
<evidence type="ECO:0000256" key="2">
    <source>
        <dbReference type="ARBA" id="ARBA00010566"/>
    </source>
</evidence>
<proteinExistence type="inferred from homology"/>
<dbReference type="InterPro" id="IPR016142">
    <property type="entry name" value="Citrate_synth-like_lrg_a-sub"/>
</dbReference>
<dbReference type="PIRSF" id="PIRSF001369">
    <property type="entry name" value="Citrate_synth"/>
    <property type="match status" value="1"/>
</dbReference>
<evidence type="ECO:0000256" key="5">
    <source>
        <dbReference type="PIRNR" id="PIRNR001369"/>
    </source>
</evidence>
<dbReference type="RefSeq" id="WP_377349877.1">
    <property type="nucleotide sequence ID" value="NZ_JBHLTP010000013.1"/>
</dbReference>
<dbReference type="Pfam" id="PF00285">
    <property type="entry name" value="Citrate_synt"/>
    <property type="match status" value="1"/>
</dbReference>
<dbReference type="InterPro" id="IPR016143">
    <property type="entry name" value="Citrate_synth-like_sm_a-sub"/>
</dbReference>
<dbReference type="InterPro" id="IPR036969">
    <property type="entry name" value="Citrate_synthase_sf"/>
</dbReference>
<comment type="caution">
    <text evidence="7">The sequence shown here is derived from an EMBL/GenBank/DDBJ whole genome shotgun (WGS) entry which is preliminary data.</text>
</comment>
<dbReference type="Proteomes" id="UP001589836">
    <property type="component" value="Unassembled WGS sequence"/>
</dbReference>
<keyword evidence="8" id="KW-1185">Reference proteome</keyword>
<dbReference type="PRINTS" id="PR00143">
    <property type="entry name" value="CITRTSNTHASE"/>
</dbReference>
<name>A0ABV6LRP4_9BACI</name>
<gene>
    <name evidence="7" type="ORF">ACFFGV_16000</name>
</gene>
<evidence type="ECO:0000256" key="3">
    <source>
        <dbReference type="ARBA" id="ARBA00022679"/>
    </source>
</evidence>
<comment type="catalytic activity">
    <reaction evidence="4">
        <text>oxaloacetate + acetyl-CoA + H2O = citrate + CoA + H(+)</text>
        <dbReference type="Rhea" id="RHEA:16845"/>
        <dbReference type="ChEBI" id="CHEBI:15377"/>
        <dbReference type="ChEBI" id="CHEBI:15378"/>
        <dbReference type="ChEBI" id="CHEBI:16452"/>
        <dbReference type="ChEBI" id="CHEBI:16947"/>
        <dbReference type="ChEBI" id="CHEBI:57287"/>
        <dbReference type="ChEBI" id="CHEBI:57288"/>
        <dbReference type="EC" id="2.3.3.16"/>
    </reaction>
</comment>
<evidence type="ECO:0000313" key="7">
    <source>
        <dbReference type="EMBL" id="MFC0525084.1"/>
    </source>
</evidence>
<protein>
    <recommendedName>
        <fullName evidence="5">Citrate synthase</fullName>
    </recommendedName>
</protein>
<dbReference type="InterPro" id="IPR024176">
    <property type="entry name" value="Citrate_synthase_bac-typ"/>
</dbReference>
<dbReference type="CDD" id="cd06109">
    <property type="entry name" value="BsCS-I_like"/>
    <property type="match status" value="1"/>
</dbReference>
<evidence type="ECO:0000256" key="6">
    <source>
        <dbReference type="RuleBase" id="RU003406"/>
    </source>
</evidence>
<dbReference type="Gene3D" id="1.10.230.10">
    <property type="entry name" value="Cytochrome P450-Terp, domain 2"/>
    <property type="match status" value="1"/>
</dbReference>
<sequence>MIHKGLKGVVCTETSISFIDGQQGTLLFRGYPIDYLTRHHSFEEVAHLLWYGHLPTADELTQITAKLRERRALPKHVKAIIEQLPAQLDVLSVLRTALSSCIAHNQEQPTIEDAITLTAMTPAIIAYQEALHQRKITPTLPEIRNDLTHVEHYLYMLTGSLPEPSQVKALETYMILTMEHGLNASTFSARVTASTEADMISAICSALGTMKGPLHGGAPTGVLTLLDEAAAVDNARDYIYQKVQKGERLMGFGHRVYKVMDPRAEALKEQLQQNNKDNSWLHFAMDLEALAIEVLEEVKPGRSLYTNVEFYAAAIMRELGLASHLFTPTFSASRMVGWTAHVIEQRADNVIFRPRAEYIGPLYEV</sequence>
<evidence type="ECO:0000313" key="8">
    <source>
        <dbReference type="Proteomes" id="UP001589836"/>
    </source>
</evidence>
<keyword evidence="3 5" id="KW-0808">Transferase</keyword>
<accession>A0ABV6LRP4</accession>
<evidence type="ECO:0000256" key="4">
    <source>
        <dbReference type="ARBA" id="ARBA00049288"/>
    </source>
</evidence>
<dbReference type="PANTHER" id="PTHR11739">
    <property type="entry name" value="CITRATE SYNTHASE"/>
    <property type="match status" value="1"/>
</dbReference>
<reference evidence="7 8" key="1">
    <citation type="submission" date="2024-09" db="EMBL/GenBank/DDBJ databases">
        <authorList>
            <person name="Sun Q."/>
            <person name="Mori K."/>
        </authorList>
    </citation>
    <scope>NUCLEOTIDE SEQUENCE [LARGE SCALE GENOMIC DNA]</scope>
    <source>
        <strain evidence="7 8">NCAIM B.02529</strain>
    </source>
</reference>
<dbReference type="InterPro" id="IPR019810">
    <property type="entry name" value="Citrate_synthase_AS"/>
</dbReference>
<dbReference type="PROSITE" id="PS00480">
    <property type="entry name" value="CITRATE_SYNTHASE"/>
    <property type="match status" value="1"/>
</dbReference>
<comment type="similarity">
    <text evidence="2 5 6">Belongs to the citrate synthase family.</text>
</comment>
<dbReference type="Gene3D" id="1.10.580.10">
    <property type="entry name" value="Citrate Synthase, domain 1"/>
    <property type="match status" value="1"/>
</dbReference>
<organism evidence="7 8">
    <name type="scientific">Pontibacillus salicampi</name>
    <dbReference type="NCBI Taxonomy" id="1449801"/>
    <lineage>
        <taxon>Bacteria</taxon>
        <taxon>Bacillati</taxon>
        <taxon>Bacillota</taxon>
        <taxon>Bacilli</taxon>
        <taxon>Bacillales</taxon>
        <taxon>Bacillaceae</taxon>
        <taxon>Pontibacillus</taxon>
    </lineage>
</organism>
<dbReference type="InterPro" id="IPR002020">
    <property type="entry name" value="Citrate_synthase"/>
</dbReference>